<dbReference type="GO" id="GO:0004061">
    <property type="term" value="F:arylformamidase activity"/>
    <property type="evidence" value="ECO:0007669"/>
    <property type="project" value="InterPro"/>
</dbReference>
<dbReference type="SUPFAM" id="SSF102198">
    <property type="entry name" value="Putative cyclase"/>
    <property type="match status" value="1"/>
</dbReference>
<sequence length="251" mass="28028">MIINFTHQGKTYQADLSQPIDISIPLNEGIQNPACYWADDVNFEVIKSGDFIGDVKQGGSVNHKKVTLTPHGNGTHTETYGHISSDENATIHNLLKEYHCLAELITIEPASVENGDRLLTIDSFNEKRRYSTEAMIIRTLPNDQQKLSKKYSGTNPPYLDAKIAEELNQTGVRHLLVDLPSVDREVDGGKLSAHNAFWGSGSSIRKECTITELIYVDNKIDDGLYLLNLQTLNIVLDASPSRPVIYKLELY</sequence>
<proteinExistence type="predicted"/>
<dbReference type="InterPro" id="IPR007325">
    <property type="entry name" value="KFase/CYL"/>
</dbReference>
<dbReference type="KEGG" id="fuv:JR347_04445"/>
<dbReference type="GO" id="GO:0019441">
    <property type="term" value="P:L-tryptophan catabolic process to kynurenine"/>
    <property type="evidence" value="ECO:0007669"/>
    <property type="project" value="InterPro"/>
</dbReference>
<name>A0A974WJ01_9BACT</name>
<dbReference type="Proteomes" id="UP000662783">
    <property type="component" value="Chromosome"/>
</dbReference>
<dbReference type="EMBL" id="CP070608">
    <property type="protein sequence ID" value="QSE99331.1"/>
    <property type="molecule type" value="Genomic_DNA"/>
</dbReference>
<evidence type="ECO:0000313" key="1">
    <source>
        <dbReference type="EMBL" id="QSE99331.1"/>
    </source>
</evidence>
<dbReference type="Pfam" id="PF04199">
    <property type="entry name" value="Cyclase"/>
    <property type="match status" value="1"/>
</dbReference>
<evidence type="ECO:0000313" key="2">
    <source>
        <dbReference type="Proteomes" id="UP000662783"/>
    </source>
</evidence>
<reference evidence="1" key="1">
    <citation type="submission" date="2021-02" db="EMBL/GenBank/DDBJ databases">
        <title>Fulvivirga sp. S481 isolated from sea water.</title>
        <authorList>
            <person name="Bae S.S."/>
            <person name="Baek K."/>
        </authorList>
    </citation>
    <scope>NUCLEOTIDE SEQUENCE</scope>
    <source>
        <strain evidence="1">S481</strain>
    </source>
</reference>
<dbReference type="InterPro" id="IPR037175">
    <property type="entry name" value="KFase_sf"/>
</dbReference>
<keyword evidence="2" id="KW-1185">Reference proteome</keyword>
<dbReference type="AlphaFoldDB" id="A0A974WJ01"/>
<organism evidence="1 2">
    <name type="scientific">Fulvivirga lutea</name>
    <dbReference type="NCBI Taxonomy" id="2810512"/>
    <lineage>
        <taxon>Bacteria</taxon>
        <taxon>Pseudomonadati</taxon>
        <taxon>Bacteroidota</taxon>
        <taxon>Cytophagia</taxon>
        <taxon>Cytophagales</taxon>
        <taxon>Fulvivirgaceae</taxon>
        <taxon>Fulvivirga</taxon>
    </lineage>
</organism>
<protein>
    <submittedName>
        <fullName evidence="1">Cyclase family protein</fullName>
    </submittedName>
</protein>
<accession>A0A974WJ01</accession>
<dbReference type="Gene3D" id="3.50.30.50">
    <property type="entry name" value="Putative cyclase"/>
    <property type="match status" value="1"/>
</dbReference>
<gene>
    <name evidence="1" type="ORF">JR347_04445</name>
</gene>